<accession>A0A7R9D9X2</accession>
<evidence type="ECO:0000256" key="6">
    <source>
        <dbReference type="SAM" id="MobiDB-lite"/>
    </source>
</evidence>
<name>A0A7R9D9X2_TIMCR</name>
<evidence type="ECO:0000256" key="3">
    <source>
        <dbReference type="ARBA" id="ARBA00022741"/>
    </source>
</evidence>
<dbReference type="CDD" id="cd14131">
    <property type="entry name" value="PKc_Mps1"/>
    <property type="match status" value="1"/>
</dbReference>
<dbReference type="GO" id="GO:0005634">
    <property type="term" value="C:nucleus"/>
    <property type="evidence" value="ECO:0007669"/>
    <property type="project" value="TreeGrafter"/>
</dbReference>
<dbReference type="GO" id="GO:0033316">
    <property type="term" value="P:meiotic spindle assembly checkpoint signaling"/>
    <property type="evidence" value="ECO:0007669"/>
    <property type="project" value="TreeGrafter"/>
</dbReference>
<feature type="compositionally biased region" description="Basic and acidic residues" evidence="6">
    <location>
        <begin position="408"/>
        <end position="423"/>
    </location>
</feature>
<dbReference type="PANTHER" id="PTHR22974:SF21">
    <property type="entry name" value="DUAL SPECIFICITY PROTEIN KINASE TTK"/>
    <property type="match status" value="1"/>
</dbReference>
<evidence type="ECO:0000259" key="7">
    <source>
        <dbReference type="PROSITE" id="PS50011"/>
    </source>
</evidence>
<keyword evidence="4" id="KW-0418">Kinase</keyword>
<dbReference type="GO" id="GO:0034501">
    <property type="term" value="P:protein localization to kinetochore"/>
    <property type="evidence" value="ECO:0007669"/>
    <property type="project" value="TreeGrafter"/>
</dbReference>
<evidence type="ECO:0000256" key="4">
    <source>
        <dbReference type="ARBA" id="ARBA00022777"/>
    </source>
</evidence>
<dbReference type="InterPro" id="IPR027084">
    <property type="entry name" value="Mps1_cat"/>
</dbReference>
<evidence type="ECO:0000256" key="2">
    <source>
        <dbReference type="ARBA" id="ARBA00022679"/>
    </source>
</evidence>
<dbReference type="GO" id="GO:0004674">
    <property type="term" value="F:protein serine/threonine kinase activity"/>
    <property type="evidence" value="ECO:0007669"/>
    <property type="project" value="UniProtKB-KW"/>
</dbReference>
<keyword evidence="2" id="KW-0808">Transferase</keyword>
<dbReference type="InterPro" id="IPR008271">
    <property type="entry name" value="Ser/Thr_kinase_AS"/>
</dbReference>
<dbReference type="SMART" id="SM00220">
    <property type="entry name" value="S_TKc"/>
    <property type="match status" value="1"/>
</dbReference>
<proteinExistence type="predicted"/>
<keyword evidence="1" id="KW-0723">Serine/threonine-protein kinase</keyword>
<dbReference type="GO" id="GO:0005524">
    <property type="term" value="F:ATP binding"/>
    <property type="evidence" value="ECO:0007669"/>
    <property type="project" value="UniProtKB-KW"/>
</dbReference>
<gene>
    <name evidence="8" type="ORF">TCEB3V08_LOCUS10597</name>
</gene>
<dbReference type="FunFam" id="3.30.200.20:FF:000131">
    <property type="entry name" value="Dual specificity protein kinase TTK"/>
    <property type="match status" value="1"/>
</dbReference>
<evidence type="ECO:0000256" key="5">
    <source>
        <dbReference type="ARBA" id="ARBA00022840"/>
    </source>
</evidence>
<evidence type="ECO:0000256" key="1">
    <source>
        <dbReference type="ARBA" id="ARBA00022527"/>
    </source>
</evidence>
<dbReference type="Gene3D" id="1.10.510.10">
    <property type="entry name" value="Transferase(Phosphotransferase) domain 1"/>
    <property type="match status" value="1"/>
</dbReference>
<dbReference type="Gene3D" id="3.30.200.20">
    <property type="entry name" value="Phosphorylase Kinase, domain 1"/>
    <property type="match status" value="1"/>
</dbReference>
<dbReference type="EMBL" id="OC321796">
    <property type="protein sequence ID" value="CAD7410693.1"/>
    <property type="molecule type" value="Genomic_DNA"/>
</dbReference>
<feature type="compositionally biased region" description="Polar residues" evidence="6">
    <location>
        <begin position="394"/>
        <end position="407"/>
    </location>
</feature>
<organism evidence="8">
    <name type="scientific">Timema cristinae</name>
    <name type="common">Walking stick</name>
    <dbReference type="NCBI Taxonomy" id="61476"/>
    <lineage>
        <taxon>Eukaryota</taxon>
        <taxon>Metazoa</taxon>
        <taxon>Ecdysozoa</taxon>
        <taxon>Arthropoda</taxon>
        <taxon>Hexapoda</taxon>
        <taxon>Insecta</taxon>
        <taxon>Pterygota</taxon>
        <taxon>Neoptera</taxon>
        <taxon>Polyneoptera</taxon>
        <taxon>Phasmatodea</taxon>
        <taxon>Timematodea</taxon>
        <taxon>Timematoidea</taxon>
        <taxon>Timematidae</taxon>
        <taxon>Timema</taxon>
    </lineage>
</organism>
<sequence>MYDDDNSNHSYDSDTNWRTSETWPNHLNTFSQSKISSKKRQTFLGTGTRSCKPVRMISSLLNMSIEETNSCTDTAKNSFLPLVQDMSPEKSKDNQESILTWLRQPQVTPSLVPNTGARVVDVAQGGSLTLVPNTGAKAVDVAQGGSLTLVPNTGAKVVDVAQDVGLTFVPNTGVKVVDVAQGGSLTLVPNTGARVVDVAQDVGLTLFPNTGARVVDVAQDVGLTLVPNTGPKVVDVAQGGGLTLVPNTGAKVVDVAQGGGLTLVSNTGARVVNVAQGGSLTLVPNTGAKAVDVAQDVGLSDTPNTGARVVDVAQDVGLTDTPNTGARAAPLYIVAPRLLSRQASDITDDCCQPKKPLHNSYVTPMKRSHNNSTTQSLLCGGKTALQDLTNNLPFSKSMPTMVSGQNSQDKRPTRCYQHSDNKENEINTTVMRMSESTPLKNCQYVSEVNSMSALKDQFQLKVYNKSSHFRLPLGTHMPRSVNSGPTGAVMEPIVSSDVLNKDLRVPFRVAEPGPTRGIVNTMSVIQEVYCMKQQTITSSPILSATLRSCTKDVGVQSSAQTADAVTMTDTPLDKDKDVLCVNGRRYTTLNKLGLGGSCVVYQVRDHESSSVLAVKCVSLPVHDKMLAQGYLNEVSMIRRLQGSECVIKLIDSEHIPEKNLLYVVMELGETDFSQLIRDTFRTRGKLSLTMILFYWTEMLTAVKYIHDNEVIHSDLKPSNFLVVKGRLKLIDFGISSSVQCDATSVLKDQAMGTINYMSPEAIVDTQDFSSRAQYRISYRSDVWSLGCILYYMIYGRTPFQHIRQPYAKVAAITDPNSQVQYPPAPRLLTNVVQSCLAFDPKKRPTVANLLSVPFFTWEDSAPSEAPTKDPPRN</sequence>
<dbReference type="PANTHER" id="PTHR22974">
    <property type="entry name" value="MIXED LINEAGE PROTEIN KINASE"/>
    <property type="match status" value="1"/>
</dbReference>
<feature type="region of interest" description="Disordered" evidence="6">
    <location>
        <begin position="394"/>
        <end position="423"/>
    </location>
</feature>
<dbReference type="GO" id="GO:0004712">
    <property type="term" value="F:protein serine/threonine/tyrosine kinase activity"/>
    <property type="evidence" value="ECO:0007669"/>
    <property type="project" value="TreeGrafter"/>
</dbReference>
<keyword evidence="3" id="KW-0547">Nucleotide-binding</keyword>
<dbReference type="InterPro" id="IPR000719">
    <property type="entry name" value="Prot_kinase_dom"/>
</dbReference>
<dbReference type="Pfam" id="PF00069">
    <property type="entry name" value="Pkinase"/>
    <property type="match status" value="1"/>
</dbReference>
<protein>
    <recommendedName>
        <fullName evidence="7">Protein kinase domain-containing protein</fullName>
    </recommendedName>
</protein>
<dbReference type="PROSITE" id="PS00108">
    <property type="entry name" value="PROTEIN_KINASE_ST"/>
    <property type="match status" value="1"/>
</dbReference>
<evidence type="ECO:0000313" key="8">
    <source>
        <dbReference type="EMBL" id="CAD7410693.1"/>
    </source>
</evidence>
<dbReference type="InterPro" id="IPR011009">
    <property type="entry name" value="Kinase-like_dom_sf"/>
</dbReference>
<dbReference type="SUPFAM" id="SSF56112">
    <property type="entry name" value="Protein kinase-like (PK-like)"/>
    <property type="match status" value="1"/>
</dbReference>
<keyword evidence="5" id="KW-0067">ATP-binding</keyword>
<dbReference type="AlphaFoldDB" id="A0A7R9D9X2"/>
<feature type="domain" description="Protein kinase" evidence="7">
    <location>
        <begin position="586"/>
        <end position="855"/>
    </location>
</feature>
<dbReference type="GO" id="GO:0098813">
    <property type="term" value="P:nuclear chromosome segregation"/>
    <property type="evidence" value="ECO:0007669"/>
    <property type="project" value="UniProtKB-ARBA"/>
</dbReference>
<dbReference type="GO" id="GO:0000776">
    <property type="term" value="C:kinetochore"/>
    <property type="evidence" value="ECO:0007669"/>
    <property type="project" value="TreeGrafter"/>
</dbReference>
<reference evidence="8" key="1">
    <citation type="submission" date="2020-11" db="EMBL/GenBank/DDBJ databases">
        <authorList>
            <person name="Tran Van P."/>
        </authorList>
    </citation>
    <scope>NUCLEOTIDE SEQUENCE</scope>
</reference>
<dbReference type="GO" id="GO:0007094">
    <property type="term" value="P:mitotic spindle assembly checkpoint signaling"/>
    <property type="evidence" value="ECO:0007669"/>
    <property type="project" value="TreeGrafter"/>
</dbReference>
<dbReference type="PROSITE" id="PS50011">
    <property type="entry name" value="PROTEIN_KINASE_DOM"/>
    <property type="match status" value="1"/>
</dbReference>